<evidence type="ECO:0000259" key="4">
    <source>
        <dbReference type="Pfam" id="PF07687"/>
    </source>
</evidence>
<dbReference type="Gene3D" id="3.30.70.360">
    <property type="match status" value="1"/>
</dbReference>
<protein>
    <recommendedName>
        <fullName evidence="4">Peptidase M20 dimerisation domain-containing protein</fullName>
    </recommendedName>
</protein>
<organism evidence="5 6">
    <name type="scientific">Exophiala bonariae</name>
    <dbReference type="NCBI Taxonomy" id="1690606"/>
    <lineage>
        <taxon>Eukaryota</taxon>
        <taxon>Fungi</taxon>
        <taxon>Dikarya</taxon>
        <taxon>Ascomycota</taxon>
        <taxon>Pezizomycotina</taxon>
        <taxon>Eurotiomycetes</taxon>
        <taxon>Chaetothyriomycetidae</taxon>
        <taxon>Chaetothyriales</taxon>
        <taxon>Herpotrichiellaceae</taxon>
        <taxon>Exophiala</taxon>
    </lineage>
</organism>
<keyword evidence="3" id="KW-0378">Hydrolase</keyword>
<evidence type="ECO:0000313" key="6">
    <source>
        <dbReference type="Proteomes" id="UP001358417"/>
    </source>
</evidence>
<dbReference type="InterPro" id="IPR036264">
    <property type="entry name" value="Bact_exopeptidase_dim_dom"/>
</dbReference>
<dbReference type="RefSeq" id="XP_064711924.1">
    <property type="nucleotide sequence ID" value="XM_064844064.1"/>
</dbReference>
<keyword evidence="6" id="KW-1185">Reference proteome</keyword>
<dbReference type="InterPro" id="IPR050072">
    <property type="entry name" value="Peptidase_M20A"/>
</dbReference>
<dbReference type="InterPro" id="IPR011650">
    <property type="entry name" value="Peptidase_M20_dimer"/>
</dbReference>
<dbReference type="InterPro" id="IPR002933">
    <property type="entry name" value="Peptidase_M20"/>
</dbReference>
<evidence type="ECO:0000256" key="1">
    <source>
        <dbReference type="ARBA" id="ARBA00006247"/>
    </source>
</evidence>
<dbReference type="PANTHER" id="PTHR43808:SF32">
    <property type="entry name" value="ARGE_DAPE-RELATED DEACYLASE"/>
    <property type="match status" value="1"/>
</dbReference>
<proteinExistence type="inferred from homology"/>
<dbReference type="EMBL" id="JAVRRD010000001">
    <property type="protein sequence ID" value="KAK5064600.1"/>
    <property type="molecule type" value="Genomic_DNA"/>
</dbReference>
<dbReference type="Gene3D" id="3.40.630.10">
    <property type="entry name" value="Zn peptidases"/>
    <property type="match status" value="1"/>
</dbReference>
<keyword evidence="2" id="KW-0479">Metal-binding</keyword>
<dbReference type="SUPFAM" id="SSF55031">
    <property type="entry name" value="Bacterial exopeptidase dimerisation domain"/>
    <property type="match status" value="1"/>
</dbReference>
<comment type="caution">
    <text evidence="5">The sequence shown here is derived from an EMBL/GenBank/DDBJ whole genome shotgun (WGS) entry which is preliminary data.</text>
</comment>
<sequence>MNTAQFLEELSADAESHITLLQKLIQAPSPNPPGNTAAAAEVLRSYLWDHGIETEVIAPDGPEKPNFVADFAVGGTSSSSSSEPAPPPQRIILNGHLDVFPVDATQDAQWKHGGPWSGHFDGTYVHGRGAVDMKAGAAASVIAFAHLFRHRARLTRQGSSVALTVVSDEETGGKFGSRFLLERDGGAGGGRWKGDVMVNAEPGGLQSIRFGEKGTLRITFTVAALGVHGAYTHRSEGAVRIAARLIGRLVETVQAIVPEWDEDVRRHLERKDVRRVIDEIMGRGASESVTTPTVNIGTIRGGVKVNMIPDRCVFEADIRLPIGLTKEVVLESIDALLRAEFPASASYAVQEAASNPASHCSPTHEMVTALANAAERVTGRKPLAIPSLGATDAKFWRYHGVPAYVYGVGPETMAAAVDERVSVDEFLRVVRTHALAVWTYLGGDGNGGGGTG</sequence>
<dbReference type="Pfam" id="PF07687">
    <property type="entry name" value="M20_dimer"/>
    <property type="match status" value="1"/>
</dbReference>
<name>A0AAV9NR25_9EURO</name>
<comment type="similarity">
    <text evidence="1">Belongs to the peptidase M20A family.</text>
</comment>
<dbReference type="SUPFAM" id="SSF53187">
    <property type="entry name" value="Zn-dependent exopeptidases"/>
    <property type="match status" value="1"/>
</dbReference>
<dbReference type="Proteomes" id="UP001358417">
    <property type="component" value="Unassembled WGS sequence"/>
</dbReference>
<gene>
    <name evidence="5" type="ORF">LTR84_000434</name>
</gene>
<feature type="domain" description="Peptidase M20 dimerisation" evidence="4">
    <location>
        <begin position="211"/>
        <end position="342"/>
    </location>
</feature>
<evidence type="ECO:0000256" key="2">
    <source>
        <dbReference type="ARBA" id="ARBA00022723"/>
    </source>
</evidence>
<dbReference type="GO" id="GO:0016787">
    <property type="term" value="F:hydrolase activity"/>
    <property type="evidence" value="ECO:0007669"/>
    <property type="project" value="UniProtKB-KW"/>
</dbReference>
<dbReference type="GeneID" id="89968656"/>
<dbReference type="GO" id="GO:0046872">
    <property type="term" value="F:metal ion binding"/>
    <property type="evidence" value="ECO:0007669"/>
    <property type="project" value="UniProtKB-KW"/>
</dbReference>
<accession>A0AAV9NR25</accession>
<dbReference type="Pfam" id="PF01546">
    <property type="entry name" value="Peptidase_M20"/>
    <property type="match status" value="1"/>
</dbReference>
<evidence type="ECO:0000313" key="5">
    <source>
        <dbReference type="EMBL" id="KAK5064600.1"/>
    </source>
</evidence>
<dbReference type="AlphaFoldDB" id="A0AAV9NR25"/>
<evidence type="ECO:0000256" key="3">
    <source>
        <dbReference type="ARBA" id="ARBA00022801"/>
    </source>
</evidence>
<dbReference type="PANTHER" id="PTHR43808">
    <property type="entry name" value="ACETYLORNITHINE DEACETYLASE"/>
    <property type="match status" value="1"/>
</dbReference>
<reference evidence="5 6" key="1">
    <citation type="submission" date="2023-08" db="EMBL/GenBank/DDBJ databases">
        <title>Black Yeasts Isolated from many extreme environments.</title>
        <authorList>
            <person name="Coleine C."/>
            <person name="Stajich J.E."/>
            <person name="Selbmann L."/>
        </authorList>
    </citation>
    <scope>NUCLEOTIDE SEQUENCE [LARGE SCALE GENOMIC DNA]</scope>
    <source>
        <strain evidence="5 6">CCFEE 5792</strain>
    </source>
</reference>